<sequence>MEINQGQEEVFQLEKRNNILMKLTSSPYKYKTPHYLKTIQNHPQSSRNPLQTPRAIITLFFFVLFIFQFRLVEDCSTRPPLYNCILHLAKPIWREHHRCSPLIFLRVKVLSSQKTQSLIPTLKCAISDLTICAPHGAGNASHFQTQRSSRIIRRQQISNLEENTPDRSPRRNRKDPDDERDLATVKKALRRDEKSPSRRSTLPTRGETLFPSPRCGKRRPCRLKGKPSRHDNILKAIRTLIKPLTEGFKEMRAQQKKIQSRSMPWPKKTTRNRWTPLPRRPMEPLIFPHELADEQS</sequence>
<keyword evidence="4" id="KW-1185">Reference proteome</keyword>
<organism evidence="3 4">
    <name type="scientific">Microthlaspi erraticum</name>
    <dbReference type="NCBI Taxonomy" id="1685480"/>
    <lineage>
        <taxon>Eukaryota</taxon>
        <taxon>Viridiplantae</taxon>
        <taxon>Streptophyta</taxon>
        <taxon>Embryophyta</taxon>
        <taxon>Tracheophyta</taxon>
        <taxon>Spermatophyta</taxon>
        <taxon>Magnoliopsida</taxon>
        <taxon>eudicotyledons</taxon>
        <taxon>Gunneridae</taxon>
        <taxon>Pentapetalae</taxon>
        <taxon>rosids</taxon>
        <taxon>malvids</taxon>
        <taxon>Brassicales</taxon>
        <taxon>Brassicaceae</taxon>
        <taxon>Coluteocarpeae</taxon>
        <taxon>Microthlaspi</taxon>
    </lineage>
</organism>
<keyword evidence="2" id="KW-0812">Transmembrane</keyword>
<accession>A0A6D2ICS1</accession>
<protein>
    <submittedName>
        <fullName evidence="3">Uncharacterized protein</fullName>
    </submittedName>
</protein>
<dbReference type="EMBL" id="CACVBM020001062">
    <property type="protein sequence ID" value="CAA7027812.1"/>
    <property type="molecule type" value="Genomic_DNA"/>
</dbReference>
<gene>
    <name evidence="3" type="ORF">MERR_LOCUS15047</name>
</gene>
<name>A0A6D2ICS1_9BRAS</name>
<evidence type="ECO:0000256" key="2">
    <source>
        <dbReference type="SAM" id="Phobius"/>
    </source>
</evidence>
<evidence type="ECO:0000313" key="4">
    <source>
        <dbReference type="Proteomes" id="UP000467841"/>
    </source>
</evidence>
<feature type="compositionally biased region" description="Basic residues" evidence="1">
    <location>
        <begin position="215"/>
        <end position="227"/>
    </location>
</feature>
<comment type="caution">
    <text evidence="3">The sequence shown here is derived from an EMBL/GenBank/DDBJ whole genome shotgun (WGS) entry which is preliminary data.</text>
</comment>
<keyword evidence="2" id="KW-1133">Transmembrane helix</keyword>
<dbReference type="Proteomes" id="UP000467841">
    <property type="component" value="Unassembled WGS sequence"/>
</dbReference>
<evidence type="ECO:0000256" key="1">
    <source>
        <dbReference type="SAM" id="MobiDB-lite"/>
    </source>
</evidence>
<feature type="transmembrane region" description="Helical" evidence="2">
    <location>
        <begin position="55"/>
        <end position="72"/>
    </location>
</feature>
<evidence type="ECO:0000313" key="3">
    <source>
        <dbReference type="EMBL" id="CAA7027812.1"/>
    </source>
</evidence>
<feature type="compositionally biased region" description="Basic and acidic residues" evidence="1">
    <location>
        <begin position="164"/>
        <end position="196"/>
    </location>
</feature>
<feature type="region of interest" description="Disordered" evidence="1">
    <location>
        <begin position="158"/>
        <end position="227"/>
    </location>
</feature>
<feature type="region of interest" description="Disordered" evidence="1">
    <location>
        <begin position="256"/>
        <end position="296"/>
    </location>
</feature>
<dbReference type="AlphaFoldDB" id="A0A6D2ICS1"/>
<keyword evidence="2" id="KW-0472">Membrane</keyword>
<reference evidence="3" key="1">
    <citation type="submission" date="2020-01" db="EMBL/GenBank/DDBJ databases">
        <authorList>
            <person name="Mishra B."/>
        </authorList>
    </citation>
    <scope>NUCLEOTIDE SEQUENCE [LARGE SCALE GENOMIC DNA]</scope>
</reference>
<proteinExistence type="predicted"/>